<proteinExistence type="predicted"/>
<gene>
    <name evidence="3" type="ORF">E2562_033523</name>
</gene>
<keyword evidence="4" id="KW-1185">Reference proteome</keyword>
<dbReference type="InterPro" id="IPR019010">
    <property type="entry name" value="eIF3e_N"/>
</dbReference>
<sequence length="141" mass="15815">MVERRAEVVSRLRALDEATAPIVSFLGNSQLVQELRPDKQYNLHMLQECFQVRDSINLQPFPSTPPSLPLSLPSPPPSLPRTLSGSSHRRRHPRVDPADGDLHDSFLKWIRPMVASTTAASSGSGRRWRMIPFVHPLLTSC</sequence>
<evidence type="ECO:0000313" key="4">
    <source>
        <dbReference type="Proteomes" id="UP000479710"/>
    </source>
</evidence>
<comment type="caution">
    <text evidence="3">The sequence shown here is derived from an EMBL/GenBank/DDBJ whole genome shotgun (WGS) entry which is preliminary data.</text>
</comment>
<protein>
    <recommendedName>
        <fullName evidence="2">Eukaryotic translation initiation factor 3 subunit E N-terminal domain-containing protein</fullName>
    </recommendedName>
</protein>
<feature type="region of interest" description="Disordered" evidence="1">
    <location>
        <begin position="60"/>
        <end position="101"/>
    </location>
</feature>
<feature type="domain" description="Eukaryotic translation initiation factor 3 subunit E N-terminal" evidence="2">
    <location>
        <begin position="2"/>
        <end position="53"/>
    </location>
</feature>
<name>A0A6G1CKI2_9ORYZ</name>
<dbReference type="EMBL" id="SPHZ02000009">
    <property type="protein sequence ID" value="KAF0900640.1"/>
    <property type="molecule type" value="Genomic_DNA"/>
</dbReference>
<dbReference type="OrthoDB" id="782185at2759"/>
<organism evidence="3 4">
    <name type="scientific">Oryza meyeriana var. granulata</name>
    <dbReference type="NCBI Taxonomy" id="110450"/>
    <lineage>
        <taxon>Eukaryota</taxon>
        <taxon>Viridiplantae</taxon>
        <taxon>Streptophyta</taxon>
        <taxon>Embryophyta</taxon>
        <taxon>Tracheophyta</taxon>
        <taxon>Spermatophyta</taxon>
        <taxon>Magnoliopsida</taxon>
        <taxon>Liliopsida</taxon>
        <taxon>Poales</taxon>
        <taxon>Poaceae</taxon>
        <taxon>BOP clade</taxon>
        <taxon>Oryzoideae</taxon>
        <taxon>Oryzeae</taxon>
        <taxon>Oryzinae</taxon>
        <taxon>Oryza</taxon>
        <taxon>Oryza meyeriana</taxon>
    </lineage>
</organism>
<dbReference type="Pfam" id="PF09440">
    <property type="entry name" value="eIF3_N"/>
    <property type="match status" value="1"/>
</dbReference>
<accession>A0A6G1CKI2</accession>
<evidence type="ECO:0000256" key="1">
    <source>
        <dbReference type="SAM" id="MobiDB-lite"/>
    </source>
</evidence>
<feature type="compositionally biased region" description="Pro residues" evidence="1">
    <location>
        <begin position="62"/>
        <end position="79"/>
    </location>
</feature>
<dbReference type="Proteomes" id="UP000479710">
    <property type="component" value="Unassembled WGS sequence"/>
</dbReference>
<evidence type="ECO:0000313" key="3">
    <source>
        <dbReference type="EMBL" id="KAF0900640.1"/>
    </source>
</evidence>
<dbReference type="AlphaFoldDB" id="A0A6G1CKI2"/>
<evidence type="ECO:0000259" key="2">
    <source>
        <dbReference type="Pfam" id="PF09440"/>
    </source>
</evidence>
<reference evidence="3 4" key="1">
    <citation type="submission" date="2019-11" db="EMBL/GenBank/DDBJ databases">
        <title>Whole genome sequence of Oryza granulata.</title>
        <authorList>
            <person name="Li W."/>
        </authorList>
    </citation>
    <scope>NUCLEOTIDE SEQUENCE [LARGE SCALE GENOMIC DNA]</scope>
    <source>
        <strain evidence="4">cv. Menghai</strain>
        <tissue evidence="3">Leaf</tissue>
    </source>
</reference>